<organism evidence="13 14">
    <name type="scientific">Bemisia tabaci</name>
    <name type="common">Sweetpotato whitefly</name>
    <name type="synonym">Aleurodes tabaci</name>
    <dbReference type="NCBI Taxonomy" id="7038"/>
    <lineage>
        <taxon>Eukaryota</taxon>
        <taxon>Metazoa</taxon>
        <taxon>Ecdysozoa</taxon>
        <taxon>Arthropoda</taxon>
        <taxon>Hexapoda</taxon>
        <taxon>Insecta</taxon>
        <taxon>Pterygota</taxon>
        <taxon>Neoptera</taxon>
        <taxon>Paraneoptera</taxon>
        <taxon>Hemiptera</taxon>
        <taxon>Sternorrhyncha</taxon>
        <taxon>Aleyrodoidea</taxon>
        <taxon>Aleyrodidae</taxon>
        <taxon>Aleyrodinae</taxon>
        <taxon>Bemisia</taxon>
    </lineage>
</organism>
<dbReference type="GO" id="GO:0005942">
    <property type="term" value="C:phosphatidylinositol 3-kinase complex"/>
    <property type="evidence" value="ECO:0007669"/>
    <property type="project" value="TreeGrafter"/>
</dbReference>
<evidence type="ECO:0000256" key="3">
    <source>
        <dbReference type="ARBA" id="ARBA00022679"/>
    </source>
</evidence>
<dbReference type="SUPFAM" id="SSF56112">
    <property type="entry name" value="Protein kinase-like (PK-like)"/>
    <property type="match status" value="1"/>
</dbReference>
<evidence type="ECO:0000259" key="11">
    <source>
        <dbReference type="PROSITE" id="PS51546"/>
    </source>
</evidence>
<evidence type="ECO:0000256" key="5">
    <source>
        <dbReference type="ARBA" id="ARBA00022777"/>
    </source>
</evidence>
<keyword evidence="3" id="KW-0808">Transferase</keyword>
<dbReference type="InterPro" id="IPR029071">
    <property type="entry name" value="Ubiquitin-like_domsf"/>
</dbReference>
<evidence type="ECO:0000256" key="6">
    <source>
        <dbReference type="ARBA" id="ARBA00022840"/>
    </source>
</evidence>
<evidence type="ECO:0000259" key="10">
    <source>
        <dbReference type="PROSITE" id="PS51545"/>
    </source>
</evidence>
<dbReference type="Pfam" id="PF02192">
    <property type="entry name" value="PI3K_p85B"/>
    <property type="match status" value="1"/>
</dbReference>
<dbReference type="PROSITE" id="PS51544">
    <property type="entry name" value="PI3K_ABD"/>
    <property type="match status" value="1"/>
</dbReference>
<evidence type="ECO:0000313" key="14">
    <source>
        <dbReference type="Proteomes" id="UP001152759"/>
    </source>
</evidence>
<dbReference type="GO" id="GO:0035005">
    <property type="term" value="F:1-phosphatidylinositol-4-phosphate 3-kinase activity"/>
    <property type="evidence" value="ECO:0007669"/>
    <property type="project" value="TreeGrafter"/>
</dbReference>
<feature type="domain" description="PI3K/PI4K catalytic" evidence="8">
    <location>
        <begin position="768"/>
        <end position="1052"/>
    </location>
</feature>
<dbReference type="InterPro" id="IPR036940">
    <property type="entry name" value="PI3/4_kinase_cat_sf"/>
</dbReference>
<dbReference type="FunFam" id="1.10.1070.11:FF:000001">
    <property type="entry name" value="Phosphatidylinositol 4,5-bisphosphate 3-kinase catalytic subunit"/>
    <property type="match status" value="1"/>
</dbReference>
<dbReference type="SMART" id="SM00145">
    <property type="entry name" value="PI3Ka"/>
    <property type="match status" value="1"/>
</dbReference>
<proteinExistence type="inferred from homology"/>
<evidence type="ECO:0000259" key="9">
    <source>
        <dbReference type="PROSITE" id="PS51544"/>
    </source>
</evidence>
<dbReference type="GO" id="GO:0048015">
    <property type="term" value="P:phosphatidylinositol-mediated signaling"/>
    <property type="evidence" value="ECO:0007669"/>
    <property type="project" value="TreeGrafter"/>
</dbReference>
<dbReference type="InterPro" id="IPR000341">
    <property type="entry name" value="PI3K_Ras-bd_dom"/>
</dbReference>
<evidence type="ECO:0000256" key="4">
    <source>
        <dbReference type="ARBA" id="ARBA00022741"/>
    </source>
</evidence>
<dbReference type="FunFam" id="3.30.1010.10:FF:000008">
    <property type="entry name" value="Phosphatidylinositol 4,5-bisphosphate 3-kinase catalytic subunit gamma"/>
    <property type="match status" value="1"/>
</dbReference>
<keyword evidence="6" id="KW-0067">ATP-binding</keyword>
<keyword evidence="5" id="KW-0418">Kinase</keyword>
<gene>
    <name evidence="13" type="ORF">BEMITA_LOCUS4525</name>
</gene>
<feature type="domain" description="PI3K-RBD" evidence="11">
    <location>
        <begin position="191"/>
        <end position="281"/>
    </location>
</feature>
<dbReference type="Pfam" id="PF00613">
    <property type="entry name" value="PI3Ka"/>
    <property type="match status" value="1"/>
</dbReference>
<keyword evidence="14" id="KW-1185">Reference proteome</keyword>
<dbReference type="InterPro" id="IPR000403">
    <property type="entry name" value="PI3/4_kinase_cat_dom"/>
</dbReference>
<dbReference type="SMART" id="SM00143">
    <property type="entry name" value="PI3K_p85B"/>
    <property type="match status" value="1"/>
</dbReference>
<feature type="domain" description="C2 PI3K-type" evidence="12">
    <location>
        <begin position="325"/>
        <end position="489"/>
    </location>
</feature>
<dbReference type="EC" id="2.7.1.137" evidence="2"/>
<dbReference type="Gene3D" id="3.30.1010.10">
    <property type="entry name" value="Phosphatidylinositol 3-kinase Catalytic Subunit, Chain A, domain 4"/>
    <property type="match status" value="1"/>
</dbReference>
<comment type="catalytic activity">
    <reaction evidence="1">
        <text>a 1,2-diacyl-sn-glycero-3-phospho-(1D-myo-inositol) + ATP = a 1,2-diacyl-sn-glycero-3-phospho-(1D-myo-inositol-3-phosphate) + ADP + H(+)</text>
        <dbReference type="Rhea" id="RHEA:12709"/>
        <dbReference type="ChEBI" id="CHEBI:15378"/>
        <dbReference type="ChEBI" id="CHEBI:30616"/>
        <dbReference type="ChEBI" id="CHEBI:57880"/>
        <dbReference type="ChEBI" id="CHEBI:58088"/>
        <dbReference type="ChEBI" id="CHEBI:456216"/>
        <dbReference type="EC" id="2.7.1.137"/>
    </reaction>
</comment>
<dbReference type="InterPro" id="IPR002420">
    <property type="entry name" value="PI3K-type_C2_dom"/>
</dbReference>
<accession>A0A9P0A6G6</accession>
<dbReference type="InterPro" id="IPR035892">
    <property type="entry name" value="C2_domain_sf"/>
</dbReference>
<dbReference type="SMART" id="SM00146">
    <property type="entry name" value="PI3Kc"/>
    <property type="match status" value="1"/>
</dbReference>
<dbReference type="InterPro" id="IPR003113">
    <property type="entry name" value="PI3K_ABD"/>
</dbReference>
<protein>
    <recommendedName>
        <fullName evidence="2">phosphatidylinositol 3-kinase</fullName>
        <ecNumber evidence="2">2.7.1.137</ecNumber>
    </recommendedName>
</protein>
<dbReference type="SUPFAM" id="SSF48371">
    <property type="entry name" value="ARM repeat"/>
    <property type="match status" value="1"/>
</dbReference>
<evidence type="ECO:0000259" key="12">
    <source>
        <dbReference type="PROSITE" id="PS51547"/>
    </source>
</evidence>
<evidence type="ECO:0000256" key="7">
    <source>
        <dbReference type="PROSITE-ProRule" id="PRU00880"/>
    </source>
</evidence>
<dbReference type="PROSITE" id="PS51546">
    <property type="entry name" value="PI3K_RBD"/>
    <property type="match status" value="1"/>
</dbReference>
<sequence>MVHSVESSYKYDFWFRNTTDQSVELSCLMPNGIFIPLEVNRNITLHEIKEDLWDEATKYPLLGLLHDANSYIFCCINSLAETEELIDENKRLCDIRPFSSVLKIVERKGDKAEIVLNQQISLLIGKSLHEFDSLKNPEVNSFRSRMKQLADDEIRKRQHKSWFERLLYQFPPRLTAADATLSRHILSRLKDGNFVILIKFDNTEMMFTFNVPHTTTPELLISMILQKKAITLNSKGEHVSEFALKACGREEYLVGDYPLIRFLYIQEALSQDATPSLVIISVHKIPVHVENVYENPDELDNRKTRTSFSTTTLRKKTKYIYALSIHDKFRFKICAISRMNCDANKITEVGVHCGIFHGGKSLCEAQKTTEKEVAKDGSAEWEKDIQFDVAVSNIPRMARLCIVVYELSKTKGVKAKKLRDSKQDVLINPLYWVNTTIYDFKNQLKYGDMTLFCWPYADDTLSEDSLNPLGSAVSNPNIEHCPALTISFQKYDGDSIIMYPNVEKLVEFALENRGREAKDDNSTNEQPPRAVIDKIRSIQERDPLYEMHVQERKDIWGVRNEMMTIAPTLLPKLLGCVEWNNAEEVAEITRLIREWPLLPPENSLELLDYAYADQMVRSFAVRCLFKFGDDDLDLFLIQLIQATKHEAFLHNDLVEFLLTRALGNQRIGHFFFWHLRSEMQVPALSIKHGLILETYCRGAPEHMRILDKQAHMIEKFRVITEIIKSKRDKDKDKVRQFLVTYLQEPHCVEAFSDVYSPLDPSIKLKRLKIEKCKVMDSKMRPLWLVFDNSDVHGDDIHIIFKSGDDLRQDMLTLQMFRIMDKMWKEEGLDLRMTPYHCISLDQRLGLIQVVLNAETIANIQKEKGMFTATSAFRKGSLLAWLKDYNPTEAALNKATEEFMYSCAGYCVATYVLGIADRHSDNIMIRTNGQLFHIDFGHILGHFKEKFGFRRERVPFVLTHDFVYIINKGQKSKEEAKEFQIFQKLCEQAFLILRRKGSFFMSLFAMMISTGLPELSSEKDLQYLQDTLKMDLSEDEALTHFRSKFDEALSNSWKTSLNWASHNLAKNNKP</sequence>
<dbReference type="KEGG" id="btab:109034225"/>
<evidence type="ECO:0000256" key="2">
    <source>
        <dbReference type="ARBA" id="ARBA00012073"/>
    </source>
</evidence>
<name>A0A9P0A6G6_BEMTA</name>
<dbReference type="InterPro" id="IPR016024">
    <property type="entry name" value="ARM-type_fold"/>
</dbReference>
<dbReference type="GO" id="GO:0043491">
    <property type="term" value="P:phosphatidylinositol 3-kinase/protein kinase B signal transduction"/>
    <property type="evidence" value="ECO:0007669"/>
    <property type="project" value="TreeGrafter"/>
</dbReference>
<dbReference type="InterPro" id="IPR011009">
    <property type="entry name" value="Kinase-like_dom_sf"/>
</dbReference>
<dbReference type="GO" id="GO:0032060">
    <property type="term" value="P:bleb assembly"/>
    <property type="evidence" value="ECO:0007669"/>
    <property type="project" value="UniProtKB-ARBA"/>
</dbReference>
<dbReference type="Gene3D" id="3.10.20.770">
    <property type="match status" value="1"/>
</dbReference>
<dbReference type="Gene3D" id="2.60.40.150">
    <property type="entry name" value="C2 domain"/>
    <property type="match status" value="1"/>
</dbReference>
<dbReference type="Gene3D" id="1.10.1070.11">
    <property type="entry name" value="Phosphatidylinositol 3-/4-kinase, catalytic domain"/>
    <property type="match status" value="1"/>
</dbReference>
<dbReference type="GO" id="GO:0016477">
    <property type="term" value="P:cell migration"/>
    <property type="evidence" value="ECO:0007669"/>
    <property type="project" value="TreeGrafter"/>
</dbReference>
<dbReference type="PROSITE" id="PS50290">
    <property type="entry name" value="PI3_4_KINASE_3"/>
    <property type="match status" value="1"/>
</dbReference>
<dbReference type="FunFam" id="3.10.20.770:FF:000005">
    <property type="entry name" value="Phosphatidylinositol 4,5-bisphosphate 3-kinase catalytic subunit"/>
    <property type="match status" value="1"/>
</dbReference>
<dbReference type="Proteomes" id="UP001152759">
    <property type="component" value="Chromosome 2"/>
</dbReference>
<dbReference type="SMART" id="SM00142">
    <property type="entry name" value="PI3K_C2"/>
    <property type="match status" value="1"/>
</dbReference>
<reference evidence="13" key="1">
    <citation type="submission" date="2021-12" db="EMBL/GenBank/DDBJ databases">
        <authorList>
            <person name="King R."/>
        </authorList>
    </citation>
    <scope>NUCLEOTIDE SEQUENCE</scope>
</reference>
<dbReference type="GO" id="GO:0005886">
    <property type="term" value="C:plasma membrane"/>
    <property type="evidence" value="ECO:0007669"/>
    <property type="project" value="TreeGrafter"/>
</dbReference>
<evidence type="ECO:0000259" key="8">
    <source>
        <dbReference type="PROSITE" id="PS50290"/>
    </source>
</evidence>
<dbReference type="PROSITE" id="PS51547">
    <property type="entry name" value="C2_PI3K"/>
    <property type="match status" value="1"/>
</dbReference>
<dbReference type="Pfam" id="PF00454">
    <property type="entry name" value="PI3_PI4_kinase"/>
    <property type="match status" value="1"/>
</dbReference>
<dbReference type="PROSITE" id="PS00915">
    <property type="entry name" value="PI3_4_KINASE_1"/>
    <property type="match status" value="1"/>
</dbReference>
<dbReference type="SMART" id="SM00144">
    <property type="entry name" value="PI3K_rbd"/>
    <property type="match status" value="1"/>
</dbReference>
<dbReference type="AlphaFoldDB" id="A0A9P0A6G6"/>
<feature type="domain" description="PIK helical" evidence="10">
    <location>
        <begin position="521"/>
        <end position="698"/>
    </location>
</feature>
<dbReference type="GO" id="GO:0016303">
    <property type="term" value="F:1-phosphatidylinositol-3-kinase activity"/>
    <property type="evidence" value="ECO:0007669"/>
    <property type="project" value="UniProtKB-EC"/>
</dbReference>
<dbReference type="Gene3D" id="1.25.40.70">
    <property type="entry name" value="Phosphatidylinositol 3-kinase, accessory domain (PIK)"/>
    <property type="match status" value="1"/>
</dbReference>
<dbReference type="InterPro" id="IPR015433">
    <property type="entry name" value="PI3/4_kinase"/>
</dbReference>
<dbReference type="GO" id="GO:0005524">
    <property type="term" value="F:ATP binding"/>
    <property type="evidence" value="ECO:0007669"/>
    <property type="project" value="UniProtKB-KW"/>
</dbReference>
<evidence type="ECO:0000256" key="1">
    <source>
        <dbReference type="ARBA" id="ARBA00001498"/>
    </source>
</evidence>
<dbReference type="SUPFAM" id="SSF54236">
    <property type="entry name" value="Ubiquitin-like"/>
    <property type="match status" value="1"/>
</dbReference>
<feature type="domain" description="PI3K-ABD" evidence="9">
    <location>
        <begin position="19"/>
        <end position="108"/>
    </location>
</feature>
<keyword evidence="4" id="KW-0547">Nucleotide-binding</keyword>
<dbReference type="CDD" id="cd05165">
    <property type="entry name" value="PI3Kc_I"/>
    <property type="match status" value="1"/>
</dbReference>
<dbReference type="InterPro" id="IPR042236">
    <property type="entry name" value="PI3K_accessory_sf"/>
</dbReference>
<dbReference type="GO" id="GO:0050920">
    <property type="term" value="P:regulation of chemotaxis"/>
    <property type="evidence" value="ECO:0007669"/>
    <property type="project" value="UniProtKB-ARBA"/>
</dbReference>
<dbReference type="InterPro" id="IPR018936">
    <property type="entry name" value="PI3/4_kinase_CS"/>
</dbReference>
<dbReference type="SUPFAM" id="SSF49562">
    <property type="entry name" value="C2 domain (Calcium/lipid-binding domain, CaLB)"/>
    <property type="match status" value="1"/>
</dbReference>
<comment type="similarity">
    <text evidence="7">Belongs to the PI3/PI4-kinase family.</text>
</comment>
<dbReference type="PROSITE" id="PS00916">
    <property type="entry name" value="PI3_4_KINASE_2"/>
    <property type="match status" value="1"/>
</dbReference>
<evidence type="ECO:0000313" key="13">
    <source>
        <dbReference type="EMBL" id="CAH0385283.1"/>
    </source>
</evidence>
<dbReference type="PANTHER" id="PTHR10048">
    <property type="entry name" value="PHOSPHATIDYLINOSITOL KINASE"/>
    <property type="match status" value="1"/>
</dbReference>
<dbReference type="PROSITE" id="PS51545">
    <property type="entry name" value="PIK_HELICAL"/>
    <property type="match status" value="1"/>
</dbReference>
<dbReference type="InterPro" id="IPR001263">
    <property type="entry name" value="PI3K_accessory_dom"/>
</dbReference>
<dbReference type="GO" id="GO:0005737">
    <property type="term" value="C:cytoplasm"/>
    <property type="evidence" value="ECO:0007669"/>
    <property type="project" value="TreeGrafter"/>
</dbReference>
<dbReference type="PANTHER" id="PTHR10048:SF118">
    <property type="entry name" value="PI-3 KINASE"/>
    <property type="match status" value="1"/>
</dbReference>
<dbReference type="EMBL" id="OU963863">
    <property type="protein sequence ID" value="CAH0385283.1"/>
    <property type="molecule type" value="Genomic_DNA"/>
</dbReference>
<dbReference type="Pfam" id="PF00792">
    <property type="entry name" value="PI3K_C2"/>
    <property type="match status" value="1"/>
</dbReference>
<dbReference type="Pfam" id="PF00794">
    <property type="entry name" value="PI3K_rbd"/>
    <property type="match status" value="1"/>
</dbReference>